<name>A0A8S4S4Z2_9NEOP</name>
<organism evidence="2 3">
    <name type="scientific">Pararge aegeria aegeria</name>
    <dbReference type="NCBI Taxonomy" id="348720"/>
    <lineage>
        <taxon>Eukaryota</taxon>
        <taxon>Metazoa</taxon>
        <taxon>Ecdysozoa</taxon>
        <taxon>Arthropoda</taxon>
        <taxon>Hexapoda</taxon>
        <taxon>Insecta</taxon>
        <taxon>Pterygota</taxon>
        <taxon>Neoptera</taxon>
        <taxon>Endopterygota</taxon>
        <taxon>Lepidoptera</taxon>
        <taxon>Glossata</taxon>
        <taxon>Ditrysia</taxon>
        <taxon>Papilionoidea</taxon>
        <taxon>Nymphalidae</taxon>
        <taxon>Satyrinae</taxon>
        <taxon>Satyrini</taxon>
        <taxon>Parargina</taxon>
        <taxon>Pararge</taxon>
    </lineage>
</organism>
<protein>
    <submittedName>
        <fullName evidence="2">Jg22287 protein</fullName>
    </submittedName>
</protein>
<feature type="transmembrane region" description="Helical" evidence="1">
    <location>
        <begin position="247"/>
        <end position="265"/>
    </location>
</feature>
<dbReference type="InterPro" id="IPR050327">
    <property type="entry name" value="Proton-linked_MCT"/>
</dbReference>
<dbReference type="PANTHER" id="PTHR11360">
    <property type="entry name" value="MONOCARBOXYLATE TRANSPORTER"/>
    <property type="match status" value="1"/>
</dbReference>
<dbReference type="Proteomes" id="UP000838756">
    <property type="component" value="Unassembled WGS sequence"/>
</dbReference>
<dbReference type="SUPFAM" id="SSF103473">
    <property type="entry name" value="MFS general substrate transporter"/>
    <property type="match status" value="1"/>
</dbReference>
<keyword evidence="1" id="KW-0472">Membrane</keyword>
<evidence type="ECO:0000313" key="2">
    <source>
        <dbReference type="EMBL" id="CAH2253700.1"/>
    </source>
</evidence>
<proteinExistence type="predicted"/>
<dbReference type="PANTHER" id="PTHR11360:SF260">
    <property type="entry name" value="MFS DOMAIN-CONTAINING PROTEIN"/>
    <property type="match status" value="1"/>
</dbReference>
<sequence>MEGCGPQDASIGLEILDDPETRLPCAAKPNPEIKSFPQGQPNANTIAYAIASAPATGSTSDMHVQFEPQSAQVFVSSSDTARPPDGGWGWVVVFASFMVNLISVGIVSCIGFYYPSIFSHFHERSGVVMWILHLFYAMPLLSGRIAVFLIDKYGCRIMTIIGSILAALGLFVCINVNGTVTLLLAFVIMTGFGLSLCNVATVVIVAYYFEKKRSLATGISACGSLFSGYLFSPLIHFLLDQCEVHETLLILALLLLNLAICGLFFRDPAWTAAMNEERTNEHKRRIERKKFVLSVSKSSAAESAKVTDNTLGNYETTIVKEKVRIFVFLTKILVTAVLRFCYPGSKSLESQSKYLNIRVKWLLVPIALKCRYA</sequence>
<keyword evidence="3" id="KW-1185">Reference proteome</keyword>
<dbReference type="InterPro" id="IPR011701">
    <property type="entry name" value="MFS"/>
</dbReference>
<dbReference type="AlphaFoldDB" id="A0A8S4S4Z2"/>
<keyword evidence="1" id="KW-0812">Transmembrane</keyword>
<evidence type="ECO:0000313" key="3">
    <source>
        <dbReference type="Proteomes" id="UP000838756"/>
    </source>
</evidence>
<feature type="transmembrane region" description="Helical" evidence="1">
    <location>
        <begin position="183"/>
        <end position="209"/>
    </location>
</feature>
<evidence type="ECO:0000256" key="1">
    <source>
        <dbReference type="SAM" id="Phobius"/>
    </source>
</evidence>
<feature type="transmembrane region" description="Helical" evidence="1">
    <location>
        <begin position="156"/>
        <end position="176"/>
    </location>
</feature>
<dbReference type="GO" id="GO:0008028">
    <property type="term" value="F:monocarboxylic acid transmembrane transporter activity"/>
    <property type="evidence" value="ECO:0007669"/>
    <property type="project" value="TreeGrafter"/>
</dbReference>
<comment type="caution">
    <text evidence="2">The sequence shown here is derived from an EMBL/GenBank/DDBJ whole genome shotgun (WGS) entry which is preliminary data.</text>
</comment>
<reference evidence="2" key="1">
    <citation type="submission" date="2022-03" db="EMBL/GenBank/DDBJ databases">
        <authorList>
            <person name="Lindestad O."/>
        </authorList>
    </citation>
    <scope>NUCLEOTIDE SEQUENCE</scope>
</reference>
<dbReference type="EMBL" id="CAKXAJ010026060">
    <property type="protein sequence ID" value="CAH2253700.1"/>
    <property type="molecule type" value="Genomic_DNA"/>
</dbReference>
<dbReference type="InterPro" id="IPR036259">
    <property type="entry name" value="MFS_trans_sf"/>
</dbReference>
<feature type="transmembrane region" description="Helical" evidence="1">
    <location>
        <begin position="215"/>
        <end position="235"/>
    </location>
</feature>
<gene>
    <name evidence="2" type="primary">jg22287</name>
    <name evidence="2" type="ORF">PAEG_LOCUS22555</name>
</gene>
<dbReference type="OrthoDB" id="410267at2759"/>
<accession>A0A8S4S4Z2</accession>
<dbReference type="Gene3D" id="1.20.1250.20">
    <property type="entry name" value="MFS general substrate transporter like domains"/>
    <property type="match status" value="1"/>
</dbReference>
<feature type="transmembrane region" description="Helical" evidence="1">
    <location>
        <begin position="127"/>
        <end position="150"/>
    </location>
</feature>
<keyword evidence="1" id="KW-1133">Transmembrane helix</keyword>
<dbReference type="Pfam" id="PF07690">
    <property type="entry name" value="MFS_1"/>
    <property type="match status" value="1"/>
</dbReference>
<feature type="transmembrane region" description="Helical" evidence="1">
    <location>
        <begin position="88"/>
        <end position="115"/>
    </location>
</feature>